<dbReference type="Proteomes" id="UP000066549">
    <property type="component" value="Chromosome"/>
</dbReference>
<proteinExistence type="predicted"/>
<dbReference type="EMBL" id="CP011002">
    <property type="protein sequence ID" value="AKO66347.1"/>
    <property type="molecule type" value="Genomic_DNA"/>
</dbReference>
<keyword evidence="2" id="KW-1185">Reference proteome</keyword>
<sequence length="66" mass="7283">MFGIFIQYHVSKPNPPKKLLCNEGNLLSQIDGKGSVYTRVGGLSCNYDKGTLIINDKSNRVTLNVL</sequence>
<gene>
    <name evidence="1" type="ORF">VI33_06725</name>
</gene>
<reference evidence="1 2" key="1">
    <citation type="submission" date="2015-03" db="EMBL/GenBank/DDBJ databases">
        <title>Comparative analysis of the OM43 clade including a novel species from Red Sea uncovers genomic and metabolic diversity among marine methylotrophs.</title>
        <authorList>
            <person name="Jimenez-Infante F."/>
            <person name="Ngugi D.K."/>
            <person name="Vinu M."/>
            <person name="Alam I."/>
            <person name="Kamau A."/>
            <person name="Blom J."/>
            <person name="Bajic V.B."/>
            <person name="Stingl U."/>
        </authorList>
    </citation>
    <scope>NUCLEOTIDE SEQUENCE [LARGE SCALE GENOMIC DNA]</scope>
    <source>
        <strain evidence="1 2">MBRSH7</strain>
    </source>
</reference>
<name>A0A0H4JCY5_9PROT</name>
<evidence type="ECO:0000313" key="2">
    <source>
        <dbReference type="Proteomes" id="UP000066549"/>
    </source>
</evidence>
<protein>
    <submittedName>
        <fullName evidence="1">Uncharacterized protein</fullName>
    </submittedName>
</protein>
<organism evidence="1 2">
    <name type="scientific">Methylophilales bacterium MBRS-H7</name>
    <dbReference type="NCBI Taxonomy" id="1623450"/>
    <lineage>
        <taxon>Bacteria</taxon>
        <taxon>Pseudomonadati</taxon>
        <taxon>Pseudomonadota</taxon>
        <taxon>Betaproteobacteria</taxon>
        <taxon>Nitrosomonadales</taxon>
        <taxon>OM43 clade</taxon>
    </lineage>
</organism>
<evidence type="ECO:0000313" key="1">
    <source>
        <dbReference type="EMBL" id="AKO66347.1"/>
    </source>
</evidence>
<dbReference type="AlphaFoldDB" id="A0A0H4JCY5"/>
<accession>A0A0H4JCY5</accession>